<keyword evidence="2 5" id="KW-0812">Transmembrane</keyword>
<dbReference type="AlphaFoldDB" id="K3WG25"/>
<dbReference type="InterPro" id="IPR036259">
    <property type="entry name" value="MFS_trans_sf"/>
</dbReference>
<evidence type="ECO:0000256" key="3">
    <source>
        <dbReference type="ARBA" id="ARBA00022989"/>
    </source>
</evidence>
<feature type="domain" description="Major facilitator superfamily (MFS) profile" evidence="6">
    <location>
        <begin position="1"/>
        <end position="119"/>
    </location>
</feature>
<dbReference type="PANTHER" id="PTHR11662">
    <property type="entry name" value="SOLUTE CARRIER FAMILY 17"/>
    <property type="match status" value="1"/>
</dbReference>
<feature type="transmembrane region" description="Helical" evidence="5">
    <location>
        <begin position="20"/>
        <end position="37"/>
    </location>
</feature>
<reference evidence="7" key="3">
    <citation type="submission" date="2015-02" db="UniProtKB">
        <authorList>
            <consortium name="EnsemblProtists"/>
        </authorList>
    </citation>
    <scope>IDENTIFICATION</scope>
    <source>
        <strain evidence="7">DAOM BR144</strain>
    </source>
</reference>
<dbReference type="PANTHER" id="PTHR11662:SF399">
    <property type="entry name" value="FI19708P1-RELATED"/>
    <property type="match status" value="1"/>
</dbReference>
<proteinExistence type="predicted"/>
<dbReference type="SUPFAM" id="SSF103473">
    <property type="entry name" value="MFS general substrate transporter"/>
    <property type="match status" value="1"/>
</dbReference>
<evidence type="ECO:0000313" key="7">
    <source>
        <dbReference type="EnsemblProtists" id="PYU1_T003916"/>
    </source>
</evidence>
<dbReference type="EnsemblProtists" id="PYU1_T003916">
    <property type="protein sequence ID" value="PYU1_T003916"/>
    <property type="gene ID" value="PYU1_G003906"/>
</dbReference>
<dbReference type="GO" id="GO:0022857">
    <property type="term" value="F:transmembrane transporter activity"/>
    <property type="evidence" value="ECO:0007669"/>
    <property type="project" value="InterPro"/>
</dbReference>
<keyword evidence="3 5" id="KW-1133">Transmembrane helix</keyword>
<sequence>MKLHPANTGAGGGTPVGRKRYAMALLCLWITTICYADRTNIGIALPSFVDSKEEQGEVLSAFFYGYMATQILGGYFATKLGAKMVLLTGVVVWTLFDLSTIFVSKCAWCLFLARAGMGL</sequence>
<evidence type="ECO:0000256" key="4">
    <source>
        <dbReference type="ARBA" id="ARBA00023136"/>
    </source>
</evidence>
<evidence type="ECO:0000259" key="6">
    <source>
        <dbReference type="PROSITE" id="PS50850"/>
    </source>
</evidence>
<dbReference type="EMBL" id="GL376567">
    <property type="status" value="NOT_ANNOTATED_CDS"/>
    <property type="molecule type" value="Genomic_DNA"/>
</dbReference>
<organism evidence="7 8">
    <name type="scientific">Globisporangium ultimum (strain ATCC 200006 / CBS 805.95 / DAOM BR144)</name>
    <name type="common">Pythium ultimum</name>
    <dbReference type="NCBI Taxonomy" id="431595"/>
    <lineage>
        <taxon>Eukaryota</taxon>
        <taxon>Sar</taxon>
        <taxon>Stramenopiles</taxon>
        <taxon>Oomycota</taxon>
        <taxon>Peronosporomycetes</taxon>
        <taxon>Pythiales</taxon>
        <taxon>Pythiaceae</taxon>
        <taxon>Globisporangium</taxon>
    </lineage>
</organism>
<dbReference type="VEuPathDB" id="FungiDB:PYU1_G003906"/>
<dbReference type="PROSITE" id="PS50850">
    <property type="entry name" value="MFS"/>
    <property type="match status" value="1"/>
</dbReference>
<dbReference type="eggNOG" id="KOG2532">
    <property type="taxonomic scope" value="Eukaryota"/>
</dbReference>
<comment type="subcellular location">
    <subcellularLocation>
        <location evidence="1">Membrane</location>
        <topology evidence="1">Multi-pass membrane protein</topology>
    </subcellularLocation>
</comment>
<dbReference type="InParanoid" id="K3WG25"/>
<name>K3WG25_GLOUD</name>
<accession>K3WG25</accession>
<evidence type="ECO:0000256" key="1">
    <source>
        <dbReference type="ARBA" id="ARBA00004141"/>
    </source>
</evidence>
<reference evidence="8" key="1">
    <citation type="journal article" date="2010" name="Genome Biol.">
        <title>Genome sequence of the necrotrophic plant pathogen Pythium ultimum reveals original pathogenicity mechanisms and effector repertoire.</title>
        <authorList>
            <person name="Levesque C.A."/>
            <person name="Brouwer H."/>
            <person name="Cano L."/>
            <person name="Hamilton J.P."/>
            <person name="Holt C."/>
            <person name="Huitema E."/>
            <person name="Raffaele S."/>
            <person name="Robideau G.P."/>
            <person name="Thines M."/>
            <person name="Win J."/>
            <person name="Zerillo M.M."/>
            <person name="Beakes G.W."/>
            <person name="Boore J.L."/>
            <person name="Busam D."/>
            <person name="Dumas B."/>
            <person name="Ferriera S."/>
            <person name="Fuerstenberg S.I."/>
            <person name="Gachon C.M."/>
            <person name="Gaulin E."/>
            <person name="Govers F."/>
            <person name="Grenville-Briggs L."/>
            <person name="Horner N."/>
            <person name="Hostetler J."/>
            <person name="Jiang R.H."/>
            <person name="Johnson J."/>
            <person name="Krajaejun T."/>
            <person name="Lin H."/>
            <person name="Meijer H.J."/>
            <person name="Moore B."/>
            <person name="Morris P."/>
            <person name="Phuntmart V."/>
            <person name="Puiu D."/>
            <person name="Shetty J."/>
            <person name="Stajich J.E."/>
            <person name="Tripathy S."/>
            <person name="Wawra S."/>
            <person name="van West P."/>
            <person name="Whitty B.R."/>
            <person name="Coutinho P.M."/>
            <person name="Henrissat B."/>
            <person name="Martin F."/>
            <person name="Thomas P.D."/>
            <person name="Tyler B.M."/>
            <person name="De Vries R.P."/>
            <person name="Kamoun S."/>
            <person name="Yandell M."/>
            <person name="Tisserat N."/>
            <person name="Buell C.R."/>
        </authorList>
    </citation>
    <scope>NUCLEOTIDE SEQUENCE</scope>
    <source>
        <strain evidence="8">DAOM:BR144</strain>
    </source>
</reference>
<dbReference type="Pfam" id="PF07690">
    <property type="entry name" value="MFS_1"/>
    <property type="match status" value="1"/>
</dbReference>
<keyword evidence="8" id="KW-1185">Reference proteome</keyword>
<evidence type="ECO:0000313" key="8">
    <source>
        <dbReference type="Proteomes" id="UP000019132"/>
    </source>
</evidence>
<dbReference type="Gene3D" id="1.20.1250.20">
    <property type="entry name" value="MFS general substrate transporter like domains"/>
    <property type="match status" value="1"/>
</dbReference>
<evidence type="ECO:0000256" key="2">
    <source>
        <dbReference type="ARBA" id="ARBA00022692"/>
    </source>
</evidence>
<dbReference type="STRING" id="431595.K3WG25"/>
<dbReference type="InterPro" id="IPR011701">
    <property type="entry name" value="MFS"/>
</dbReference>
<keyword evidence="4 5" id="KW-0472">Membrane</keyword>
<protein>
    <recommendedName>
        <fullName evidence="6">Major facilitator superfamily (MFS) profile domain-containing protein</fullName>
    </recommendedName>
</protein>
<dbReference type="InterPro" id="IPR020846">
    <property type="entry name" value="MFS_dom"/>
</dbReference>
<dbReference type="GO" id="GO:0016020">
    <property type="term" value="C:membrane"/>
    <property type="evidence" value="ECO:0007669"/>
    <property type="project" value="UniProtKB-SubCell"/>
</dbReference>
<dbReference type="Proteomes" id="UP000019132">
    <property type="component" value="Unassembled WGS sequence"/>
</dbReference>
<dbReference type="InterPro" id="IPR050382">
    <property type="entry name" value="MFS_Na/Anion_cotransporter"/>
</dbReference>
<evidence type="ECO:0000256" key="5">
    <source>
        <dbReference type="SAM" id="Phobius"/>
    </source>
</evidence>
<reference evidence="8" key="2">
    <citation type="submission" date="2010-04" db="EMBL/GenBank/DDBJ databases">
        <authorList>
            <person name="Buell R."/>
            <person name="Hamilton J."/>
            <person name="Hostetler J."/>
        </authorList>
    </citation>
    <scope>NUCLEOTIDE SEQUENCE [LARGE SCALE GENOMIC DNA]</scope>
    <source>
        <strain evidence="8">DAOM:BR144</strain>
    </source>
</reference>
<feature type="transmembrane region" description="Helical" evidence="5">
    <location>
        <begin position="58"/>
        <end position="78"/>
    </location>
</feature>
<dbReference type="HOGENOM" id="CLU_2067647_0_0_1"/>
<feature type="transmembrane region" description="Helical" evidence="5">
    <location>
        <begin position="90"/>
        <end position="113"/>
    </location>
</feature>